<organism evidence="1 2">
    <name type="scientific">Streptomyces sviceus (strain ATCC 29083 / DSM 924 / JCM 4929 / NBRC 13980 / NCIMB 11184 / NRRL 5439 / UC 5370)</name>
    <dbReference type="NCBI Taxonomy" id="463191"/>
    <lineage>
        <taxon>Bacteria</taxon>
        <taxon>Bacillati</taxon>
        <taxon>Actinomycetota</taxon>
        <taxon>Actinomycetes</taxon>
        <taxon>Kitasatosporales</taxon>
        <taxon>Streptomycetaceae</taxon>
        <taxon>Streptomyces</taxon>
    </lineage>
</organism>
<name>B5I3Q0_STRX2</name>
<dbReference type="AlphaFoldDB" id="B5I3Q0"/>
<dbReference type="HOGENOM" id="CLU_2738461_0_0_11"/>
<dbReference type="EMBL" id="CM000951">
    <property type="protein sequence ID" value="EDY59705.1"/>
    <property type="molecule type" value="Genomic_DNA"/>
</dbReference>
<gene>
    <name evidence="1" type="ORF">SSEG_06295</name>
</gene>
<protein>
    <submittedName>
        <fullName evidence="1">Uncharacterized protein</fullName>
    </submittedName>
</protein>
<evidence type="ECO:0000313" key="2">
    <source>
        <dbReference type="Proteomes" id="UP000002785"/>
    </source>
</evidence>
<keyword evidence="2" id="KW-1185">Reference proteome</keyword>
<proteinExistence type="predicted"/>
<reference evidence="1" key="1">
    <citation type="submission" date="2009-10" db="EMBL/GenBank/DDBJ databases">
        <title>The genome sequence of Streptomyces sviceus strain ATCC 29083.</title>
        <authorList>
            <consortium name="The Broad Institute Genome Sequencing Platform"/>
            <consortium name="Broad Institute Microbial Sequencing Center"/>
            <person name="Fischbach M."/>
            <person name="Godfrey P."/>
            <person name="Ward D."/>
            <person name="Young S."/>
            <person name="Zeng Q."/>
            <person name="Koehrsen M."/>
            <person name="Alvarado L."/>
            <person name="Berlin A.M."/>
            <person name="Bochicchio J."/>
            <person name="Borenstein D."/>
            <person name="Chapman S.B."/>
            <person name="Chen Z."/>
            <person name="Engels R."/>
            <person name="Freedman E."/>
            <person name="Gellesch M."/>
            <person name="Goldberg J."/>
            <person name="Griggs A."/>
            <person name="Gujja S."/>
            <person name="Heilman E.R."/>
            <person name="Heiman D.I."/>
            <person name="Hepburn T.A."/>
            <person name="Howarth C."/>
            <person name="Jen D."/>
            <person name="Larson L."/>
            <person name="Lewis B."/>
            <person name="Mehta T."/>
            <person name="Park D."/>
            <person name="Pearson M."/>
            <person name="Richards J."/>
            <person name="Roberts A."/>
            <person name="Saif S."/>
            <person name="Shea T.D."/>
            <person name="Shenoy N."/>
            <person name="Sisk P."/>
            <person name="Stolte C."/>
            <person name="Sykes S.N."/>
            <person name="Thomson T."/>
            <person name="Walk T."/>
            <person name="White J."/>
            <person name="Yandava C."/>
            <person name="Straight P."/>
            <person name="Clardy J."/>
            <person name="Hung D."/>
            <person name="Kolter R."/>
            <person name="Mekalanos J."/>
            <person name="Walker S."/>
            <person name="Walsh C.T."/>
            <person name="Wieland-Brown L.C."/>
            <person name="Haas B."/>
            <person name="Nusbaum C."/>
            <person name="Birren B."/>
        </authorList>
    </citation>
    <scope>NUCLEOTIDE SEQUENCE [LARGE SCALE GENOMIC DNA]</scope>
    <source>
        <strain evidence="1">ATCC 29083</strain>
    </source>
</reference>
<dbReference type="Proteomes" id="UP000002785">
    <property type="component" value="Chromosome"/>
</dbReference>
<evidence type="ECO:0000313" key="1">
    <source>
        <dbReference type="EMBL" id="EDY59705.1"/>
    </source>
</evidence>
<sequence>MVLCCSPRGRGPAGDARRVRGRENERLTAVELGTTQDTALRVRIGPFRMALGCGNSLVESGSVRDAAGVIE</sequence>
<accession>B5I3Q0</accession>